<sequence>YVDHTYYGNYGNYKSDYTFLNQLGYLAFFIGISVFISEIEDILRFSRIRILSFSNK</sequence>
<keyword evidence="1" id="KW-0472">Membrane</keyword>
<feature type="transmembrane region" description="Helical" evidence="1">
    <location>
        <begin position="20"/>
        <end position="39"/>
    </location>
</feature>
<organism evidence="2">
    <name type="scientific">marine sediment metagenome</name>
    <dbReference type="NCBI Taxonomy" id="412755"/>
    <lineage>
        <taxon>unclassified sequences</taxon>
        <taxon>metagenomes</taxon>
        <taxon>ecological metagenomes</taxon>
    </lineage>
</organism>
<comment type="caution">
    <text evidence="2">The sequence shown here is derived from an EMBL/GenBank/DDBJ whole genome shotgun (WGS) entry which is preliminary data.</text>
</comment>
<accession>X1U238</accession>
<keyword evidence="1" id="KW-0812">Transmembrane</keyword>
<protein>
    <submittedName>
        <fullName evidence="2">Uncharacterized protein</fullName>
    </submittedName>
</protein>
<dbReference type="EMBL" id="BARW01011353">
    <property type="protein sequence ID" value="GAI86364.1"/>
    <property type="molecule type" value="Genomic_DNA"/>
</dbReference>
<feature type="non-terminal residue" evidence="2">
    <location>
        <position position="1"/>
    </location>
</feature>
<reference evidence="2" key="1">
    <citation type="journal article" date="2014" name="Front. Microbiol.">
        <title>High frequency of phylogenetically diverse reductive dehalogenase-homologous genes in deep subseafloor sedimentary metagenomes.</title>
        <authorList>
            <person name="Kawai M."/>
            <person name="Futagami T."/>
            <person name="Toyoda A."/>
            <person name="Takaki Y."/>
            <person name="Nishi S."/>
            <person name="Hori S."/>
            <person name="Arai W."/>
            <person name="Tsubouchi T."/>
            <person name="Morono Y."/>
            <person name="Uchiyama I."/>
            <person name="Ito T."/>
            <person name="Fujiyama A."/>
            <person name="Inagaki F."/>
            <person name="Takami H."/>
        </authorList>
    </citation>
    <scope>NUCLEOTIDE SEQUENCE</scope>
    <source>
        <strain evidence="2">Expedition CK06-06</strain>
    </source>
</reference>
<dbReference type="AlphaFoldDB" id="X1U238"/>
<evidence type="ECO:0000256" key="1">
    <source>
        <dbReference type="SAM" id="Phobius"/>
    </source>
</evidence>
<name>X1U238_9ZZZZ</name>
<evidence type="ECO:0000313" key="2">
    <source>
        <dbReference type="EMBL" id="GAI86364.1"/>
    </source>
</evidence>
<keyword evidence="1" id="KW-1133">Transmembrane helix</keyword>
<proteinExistence type="predicted"/>
<gene>
    <name evidence="2" type="ORF">S12H4_21929</name>
</gene>